<keyword evidence="4 10" id="KW-1003">Cell membrane</keyword>
<comment type="similarity">
    <text evidence="2 10">Belongs to the GSP M family.</text>
</comment>
<keyword evidence="5 10" id="KW-0997">Cell inner membrane</keyword>
<proteinExistence type="inferred from homology"/>
<dbReference type="Gene3D" id="3.30.1360.100">
    <property type="entry name" value="General secretion pathway protein M, EpsM"/>
    <property type="match status" value="1"/>
</dbReference>
<keyword evidence="6 11" id="KW-0812">Transmembrane</keyword>
<dbReference type="RefSeq" id="WP_257084264.1">
    <property type="nucleotide sequence ID" value="NZ_CP102096.1"/>
</dbReference>
<organism evidence="12 13">
    <name type="scientific">Vibrio japonicus</name>
    <dbReference type="NCBI Taxonomy" id="1824638"/>
    <lineage>
        <taxon>Bacteria</taxon>
        <taxon>Pseudomonadati</taxon>
        <taxon>Pseudomonadota</taxon>
        <taxon>Gammaproteobacteria</taxon>
        <taxon>Vibrionales</taxon>
        <taxon>Vibrionaceae</taxon>
        <taxon>Vibrio</taxon>
    </lineage>
</organism>
<evidence type="ECO:0000313" key="13">
    <source>
        <dbReference type="Proteomes" id="UP001058602"/>
    </source>
</evidence>
<evidence type="ECO:0000256" key="11">
    <source>
        <dbReference type="SAM" id="Phobius"/>
    </source>
</evidence>
<reference evidence="12" key="1">
    <citation type="submission" date="2022-07" db="EMBL/GenBank/DDBJ databases">
        <title>Complete genome of Vibrio japonicus strain JCM 31412T and phylogenomic assessment of the Nereis clade of the genus Vibrio.</title>
        <authorList>
            <person name="Shlafstein M.D."/>
            <person name="Emsley S.A."/>
            <person name="Ushijima B."/>
            <person name="Videau P."/>
            <person name="Saw J.H."/>
        </authorList>
    </citation>
    <scope>NUCLEOTIDE SEQUENCE</scope>
    <source>
        <strain evidence="12">JCM 31412</strain>
    </source>
</reference>
<dbReference type="PIRSF" id="PIRSF006291">
    <property type="entry name" value="GspM"/>
    <property type="match status" value="1"/>
</dbReference>
<evidence type="ECO:0000256" key="5">
    <source>
        <dbReference type="ARBA" id="ARBA00022519"/>
    </source>
</evidence>
<dbReference type="InterPro" id="IPR007690">
    <property type="entry name" value="T2SS_GspM"/>
</dbReference>
<comment type="subcellular location">
    <subcellularLocation>
        <location evidence="1">Cell inner membrane</location>
        <topology evidence="1">Single-pass membrane protein</topology>
    </subcellularLocation>
</comment>
<dbReference type="EMBL" id="CP102096">
    <property type="protein sequence ID" value="UUM30517.1"/>
    <property type="molecule type" value="Genomic_DNA"/>
</dbReference>
<evidence type="ECO:0000256" key="2">
    <source>
        <dbReference type="ARBA" id="ARBA00010637"/>
    </source>
</evidence>
<dbReference type="InterPro" id="IPR023229">
    <property type="entry name" value="T2SS_M_periplasmic_sf"/>
</dbReference>
<evidence type="ECO:0000256" key="6">
    <source>
        <dbReference type="ARBA" id="ARBA00022692"/>
    </source>
</evidence>
<evidence type="ECO:0000256" key="1">
    <source>
        <dbReference type="ARBA" id="ARBA00004377"/>
    </source>
</evidence>
<keyword evidence="7 10" id="KW-0653">Protein transport</keyword>
<accession>A0ABY5LIB8</accession>
<keyword evidence="13" id="KW-1185">Reference proteome</keyword>
<keyword evidence="3 10" id="KW-0813">Transport</keyword>
<gene>
    <name evidence="12" type="ORF">NP165_12655</name>
</gene>
<dbReference type="Proteomes" id="UP001058602">
    <property type="component" value="Chromosome 1"/>
</dbReference>
<keyword evidence="8 11" id="KW-1133">Transmembrane helix</keyword>
<evidence type="ECO:0000313" key="12">
    <source>
        <dbReference type="EMBL" id="UUM30517.1"/>
    </source>
</evidence>
<evidence type="ECO:0000256" key="4">
    <source>
        <dbReference type="ARBA" id="ARBA00022475"/>
    </source>
</evidence>
<name>A0ABY5LIB8_9VIBR</name>
<evidence type="ECO:0000256" key="7">
    <source>
        <dbReference type="ARBA" id="ARBA00022927"/>
    </source>
</evidence>
<dbReference type="SUPFAM" id="SSF103054">
    <property type="entry name" value="General secretion pathway protein M, EpsM"/>
    <property type="match status" value="1"/>
</dbReference>
<evidence type="ECO:0000256" key="10">
    <source>
        <dbReference type="PIRNR" id="PIRNR006291"/>
    </source>
</evidence>
<evidence type="ECO:0000256" key="9">
    <source>
        <dbReference type="ARBA" id="ARBA00023136"/>
    </source>
</evidence>
<evidence type="ECO:0000256" key="3">
    <source>
        <dbReference type="ARBA" id="ARBA00022448"/>
    </source>
</evidence>
<keyword evidence="9 10" id="KW-0472">Membrane</keyword>
<protein>
    <recommendedName>
        <fullName evidence="10">Type II secretion system protein M</fullName>
        <shortName evidence="10">T2SS protein M</shortName>
    </recommendedName>
    <alternativeName>
        <fullName evidence="10">General secretion pathway protein M</fullName>
    </alternativeName>
</protein>
<evidence type="ECO:0000256" key="8">
    <source>
        <dbReference type="ARBA" id="ARBA00022989"/>
    </source>
</evidence>
<feature type="transmembrane region" description="Helical" evidence="11">
    <location>
        <begin position="21"/>
        <end position="39"/>
    </location>
</feature>
<dbReference type="Pfam" id="PF04612">
    <property type="entry name" value="T2SSM"/>
    <property type="match status" value="1"/>
</dbReference>
<sequence>MSALLNSVQNWWRQISGREQRLVIVCTILLVFGGLYWGLVQPVLQRAEAAQQSIQSEKQLLTWVKEKADEITSLRGQSGQVVSSTPLNQAVSSSARRFNIELLRVQPRDEQLQVWISPLPFNRFAEWMAFLQDTQGITVTFLDIDKGDQNGVVEIKRLQFTKG</sequence>
<comment type="function">
    <text evidence="10">Inner membrane component of the type II secretion system required for the energy-dependent secretion of extracellular factors such as proteases and toxins from the periplasm.</text>
</comment>